<comment type="caution">
    <text evidence="1">The sequence shown here is derived from an EMBL/GenBank/DDBJ whole genome shotgun (WGS) entry which is preliminary data.</text>
</comment>
<sequence length="147" mass="16679">MTDQPPDNTMELIVNEITAVSHLLESMNSNISAQRTETTSIHLDISGFQIRETDLETRITSAEDCLNTLQDRDQALLFLCSKIIDIEDRSHRDNVHFSCFPECLEGSDTKHSLKDILPTLTFDPQLELQQAHLIDPVHQDHAERPTA</sequence>
<organism evidence="1 2">
    <name type="scientific">Pleurodeles waltl</name>
    <name type="common">Iberian ribbed newt</name>
    <dbReference type="NCBI Taxonomy" id="8319"/>
    <lineage>
        <taxon>Eukaryota</taxon>
        <taxon>Metazoa</taxon>
        <taxon>Chordata</taxon>
        <taxon>Craniata</taxon>
        <taxon>Vertebrata</taxon>
        <taxon>Euteleostomi</taxon>
        <taxon>Amphibia</taxon>
        <taxon>Batrachia</taxon>
        <taxon>Caudata</taxon>
        <taxon>Salamandroidea</taxon>
        <taxon>Salamandridae</taxon>
        <taxon>Pleurodelinae</taxon>
        <taxon>Pleurodeles</taxon>
    </lineage>
</organism>
<dbReference type="AlphaFoldDB" id="A0AAV7QQ15"/>
<keyword evidence="2" id="KW-1185">Reference proteome</keyword>
<reference evidence="1" key="1">
    <citation type="journal article" date="2022" name="bioRxiv">
        <title>Sequencing and chromosome-scale assembly of the giantPleurodeles waltlgenome.</title>
        <authorList>
            <person name="Brown T."/>
            <person name="Elewa A."/>
            <person name="Iarovenko S."/>
            <person name="Subramanian E."/>
            <person name="Araus A.J."/>
            <person name="Petzold A."/>
            <person name="Susuki M."/>
            <person name="Suzuki K.-i.T."/>
            <person name="Hayashi T."/>
            <person name="Toyoda A."/>
            <person name="Oliveira C."/>
            <person name="Osipova E."/>
            <person name="Leigh N.D."/>
            <person name="Simon A."/>
            <person name="Yun M.H."/>
        </authorList>
    </citation>
    <scope>NUCLEOTIDE SEQUENCE</scope>
    <source>
        <strain evidence="1">20211129_DDA</strain>
        <tissue evidence="1">Liver</tissue>
    </source>
</reference>
<evidence type="ECO:0000313" key="1">
    <source>
        <dbReference type="EMBL" id="KAJ1142223.1"/>
    </source>
</evidence>
<proteinExistence type="predicted"/>
<dbReference type="EMBL" id="JANPWB010000010">
    <property type="protein sequence ID" value="KAJ1142223.1"/>
    <property type="molecule type" value="Genomic_DNA"/>
</dbReference>
<name>A0AAV7QQ15_PLEWA</name>
<protein>
    <submittedName>
        <fullName evidence="1">Uncharacterized protein</fullName>
    </submittedName>
</protein>
<dbReference type="Proteomes" id="UP001066276">
    <property type="component" value="Chromosome 6"/>
</dbReference>
<evidence type="ECO:0000313" key="2">
    <source>
        <dbReference type="Proteomes" id="UP001066276"/>
    </source>
</evidence>
<gene>
    <name evidence="1" type="ORF">NDU88_008550</name>
</gene>
<accession>A0AAV7QQ15</accession>